<dbReference type="EMBL" id="CP030032">
    <property type="protein sequence ID" value="AWV90498.1"/>
    <property type="molecule type" value="Genomic_DNA"/>
</dbReference>
<dbReference type="KEGG" id="bsed:DN745_14645"/>
<name>A0A2Z4FP87_9DELT</name>
<feature type="compositionally biased region" description="Low complexity" evidence="1">
    <location>
        <begin position="78"/>
        <end position="89"/>
    </location>
</feature>
<proteinExistence type="predicted"/>
<keyword evidence="3" id="KW-1185">Reference proteome</keyword>
<protein>
    <submittedName>
        <fullName evidence="2">Uncharacterized protein</fullName>
    </submittedName>
</protein>
<organism evidence="2 3">
    <name type="scientific">Bradymonas sediminis</name>
    <dbReference type="NCBI Taxonomy" id="1548548"/>
    <lineage>
        <taxon>Bacteria</taxon>
        <taxon>Deltaproteobacteria</taxon>
        <taxon>Bradymonadales</taxon>
        <taxon>Bradymonadaceae</taxon>
        <taxon>Bradymonas</taxon>
    </lineage>
</organism>
<accession>A0A2Z4FP87</accession>
<dbReference type="OrthoDB" id="5518605at2"/>
<evidence type="ECO:0000256" key="1">
    <source>
        <dbReference type="SAM" id="MobiDB-lite"/>
    </source>
</evidence>
<evidence type="ECO:0000313" key="3">
    <source>
        <dbReference type="Proteomes" id="UP000249799"/>
    </source>
</evidence>
<reference evidence="2 3" key="1">
    <citation type="submission" date="2018-06" db="EMBL/GenBank/DDBJ databases">
        <title>Lujinxingia sediminis gen. nov. sp. nov., a new facultative anaerobic member of the class Deltaproteobacteria, and proposal of Lujinxingaceae fam. nov.</title>
        <authorList>
            <person name="Guo L.-Y."/>
            <person name="Li C.-M."/>
            <person name="Wang S."/>
            <person name="Du Z.-J."/>
        </authorList>
    </citation>
    <scope>NUCLEOTIDE SEQUENCE [LARGE SCALE GENOMIC DNA]</scope>
    <source>
        <strain evidence="2 3">FA350</strain>
    </source>
</reference>
<gene>
    <name evidence="2" type="ORF">DN745_14645</name>
</gene>
<feature type="region of interest" description="Disordered" evidence="1">
    <location>
        <begin position="74"/>
        <end position="96"/>
    </location>
</feature>
<sequence length="96" mass="10421">MVCENAAILEETLISIDISDLDIQRIGGRAIVAPAYQLQPIRQALQERGMFPKLVGDIISPNYFEEQAAQAEAERLAAEAAESSDSSQPDSKEESA</sequence>
<dbReference type="Proteomes" id="UP000249799">
    <property type="component" value="Chromosome"/>
</dbReference>
<dbReference type="AlphaFoldDB" id="A0A2Z4FP87"/>
<evidence type="ECO:0000313" key="2">
    <source>
        <dbReference type="EMBL" id="AWV90498.1"/>
    </source>
</evidence>